<organism evidence="1 2">
    <name type="scientific">Hartmannibacter diazotrophicus</name>
    <dbReference type="NCBI Taxonomy" id="1482074"/>
    <lineage>
        <taxon>Bacteria</taxon>
        <taxon>Pseudomonadati</taxon>
        <taxon>Pseudomonadota</taxon>
        <taxon>Alphaproteobacteria</taxon>
        <taxon>Hyphomicrobiales</taxon>
        <taxon>Pleomorphomonadaceae</taxon>
        <taxon>Hartmannibacter</taxon>
    </lineage>
</organism>
<dbReference type="GO" id="GO:0032259">
    <property type="term" value="P:methylation"/>
    <property type="evidence" value="ECO:0007669"/>
    <property type="project" value="UniProtKB-KW"/>
</dbReference>
<keyword evidence="1" id="KW-0808">Transferase</keyword>
<dbReference type="RefSeq" id="WP_157775293.1">
    <property type="nucleotide sequence ID" value="NZ_LT960614.1"/>
</dbReference>
<dbReference type="Gene3D" id="3.40.50.150">
    <property type="entry name" value="Vaccinia Virus protein VP39"/>
    <property type="match status" value="1"/>
</dbReference>
<proteinExistence type="predicted"/>
<dbReference type="OrthoDB" id="5195124at2"/>
<dbReference type="Proteomes" id="UP000223606">
    <property type="component" value="Chromosome 1"/>
</dbReference>
<keyword evidence="1" id="KW-0489">Methyltransferase</keyword>
<dbReference type="GO" id="GO:0008168">
    <property type="term" value="F:methyltransferase activity"/>
    <property type="evidence" value="ECO:0007669"/>
    <property type="project" value="UniProtKB-KW"/>
</dbReference>
<dbReference type="InterPro" id="IPR029063">
    <property type="entry name" value="SAM-dependent_MTases_sf"/>
</dbReference>
<dbReference type="AlphaFoldDB" id="A0A2C9D2E7"/>
<gene>
    <name evidence="1" type="ORF">HDIA_0893</name>
</gene>
<keyword evidence="2" id="KW-1185">Reference proteome</keyword>
<sequence length="299" mass="33723">MIVSFREGLAHGARELATHLQGLADKLSSQQSTADPNAGLKEYVLTMPSAQNAVDAVPGWNMALPPEAGATAGVGNFYLDQRIAWVIQQMGSVKGLDILELGPLEASHTYMLQNAGARSIDAIEANRLAFLRCLIVKELLNLDRAHFHLGNFVEWLQNVDRKYDLIVASGILYHMENPIELIELMARRSDNLFLWTHYWDDEQMPASDYRRHAFTGVVETVHHGDLPVKLYQRSYHQAWKSESFCGGMRDIHRWIDRSDLLKLLAAVGFDDVRITMEEPRHENGPSFSVFARRTPTAKA</sequence>
<dbReference type="CDD" id="cd02440">
    <property type="entry name" value="AdoMet_MTases"/>
    <property type="match status" value="1"/>
</dbReference>
<dbReference type="SUPFAM" id="SSF53335">
    <property type="entry name" value="S-adenosyl-L-methionine-dependent methyltransferases"/>
    <property type="match status" value="1"/>
</dbReference>
<evidence type="ECO:0000313" key="2">
    <source>
        <dbReference type="Proteomes" id="UP000223606"/>
    </source>
</evidence>
<name>A0A2C9D2E7_9HYPH</name>
<protein>
    <submittedName>
        <fullName evidence="1">tRNA mo(5)U34 methyltransferase</fullName>
    </submittedName>
</protein>
<accession>A0A2C9D2E7</accession>
<reference evidence="2" key="1">
    <citation type="submission" date="2017-09" db="EMBL/GenBank/DDBJ databases">
        <title>Genome sequence of Nannocystis excedens DSM 71.</title>
        <authorList>
            <person name="Blom J."/>
        </authorList>
    </citation>
    <scope>NUCLEOTIDE SEQUENCE [LARGE SCALE GENOMIC DNA]</scope>
    <source>
        <strain evidence="2">type strain: E19</strain>
    </source>
</reference>
<dbReference type="EMBL" id="LT960614">
    <property type="protein sequence ID" value="SON54434.1"/>
    <property type="molecule type" value="Genomic_DNA"/>
</dbReference>
<dbReference type="Pfam" id="PF08003">
    <property type="entry name" value="Methyltransf_9"/>
    <property type="match status" value="1"/>
</dbReference>
<dbReference type="KEGG" id="hdi:HDIA_0893"/>
<dbReference type="InterPro" id="IPR027555">
    <property type="entry name" value="Mo5U34_MeTrfas-like"/>
</dbReference>
<evidence type="ECO:0000313" key="1">
    <source>
        <dbReference type="EMBL" id="SON54434.1"/>
    </source>
</evidence>